<reference evidence="1" key="1">
    <citation type="journal article" date="2014" name="Front. Microbiol.">
        <title>High frequency of phylogenetically diverse reductive dehalogenase-homologous genes in deep subseafloor sedimentary metagenomes.</title>
        <authorList>
            <person name="Kawai M."/>
            <person name="Futagami T."/>
            <person name="Toyoda A."/>
            <person name="Takaki Y."/>
            <person name="Nishi S."/>
            <person name="Hori S."/>
            <person name="Arai W."/>
            <person name="Tsubouchi T."/>
            <person name="Morono Y."/>
            <person name="Uchiyama I."/>
            <person name="Ito T."/>
            <person name="Fujiyama A."/>
            <person name="Inagaki F."/>
            <person name="Takami H."/>
        </authorList>
    </citation>
    <scope>NUCLEOTIDE SEQUENCE</scope>
    <source>
        <strain evidence="1">Expedition CK06-06</strain>
    </source>
</reference>
<feature type="non-terminal residue" evidence="1">
    <location>
        <position position="1"/>
    </location>
</feature>
<accession>X0YDK5</accession>
<comment type="caution">
    <text evidence="1">The sequence shown here is derived from an EMBL/GenBank/DDBJ whole genome shotgun (WGS) entry which is preliminary data.</text>
</comment>
<protein>
    <submittedName>
        <fullName evidence="1">Uncharacterized protein</fullName>
    </submittedName>
</protein>
<name>X0YDK5_9ZZZZ</name>
<proteinExistence type="predicted"/>
<dbReference type="EMBL" id="BART01007080">
    <property type="protein sequence ID" value="GAG53939.1"/>
    <property type="molecule type" value="Genomic_DNA"/>
</dbReference>
<organism evidence="1">
    <name type="scientific">marine sediment metagenome</name>
    <dbReference type="NCBI Taxonomy" id="412755"/>
    <lineage>
        <taxon>unclassified sequences</taxon>
        <taxon>metagenomes</taxon>
        <taxon>ecological metagenomes</taxon>
    </lineage>
</organism>
<evidence type="ECO:0000313" key="1">
    <source>
        <dbReference type="EMBL" id="GAG53939.1"/>
    </source>
</evidence>
<dbReference type="AlphaFoldDB" id="X0YDK5"/>
<sequence>TLDNTLSDILRRLEVSEITTREFWEQAKGKRGITMKDIWFIRSPEAARAHINEEISKAKMRVLIVAPNLSDIEIEAIKARPSRINFRIATYIDPTIPEHEAIMREMDKMDNVDYRNRALQNLWGINKDYEEVILCVLSKTEFRGEYVTEIAGIGSIIEEHIKIFVPVLEDAWVSARKEIMRTIKKPVLEEPLREEHLKEEPFVHEPVITIPPEGEVLEEKEAVETAKPVISSQFDGIVNNLENMTGTEISLALEKFQNEYVKREGYNSILKNIHNTSTELKGNPEILSRPERDELKLSMKVWKQKLNL</sequence>
<gene>
    <name evidence="1" type="ORF">S01H4_16158</name>
</gene>